<accession>R9P711</accession>
<dbReference type="GeneID" id="24109903"/>
<gene>
    <name evidence="1" type="ORF">PHSY_004621</name>
</gene>
<organism evidence="1 2">
    <name type="scientific">Pseudozyma hubeiensis (strain SY62)</name>
    <name type="common">Yeast</name>
    <dbReference type="NCBI Taxonomy" id="1305764"/>
    <lineage>
        <taxon>Eukaryota</taxon>
        <taxon>Fungi</taxon>
        <taxon>Dikarya</taxon>
        <taxon>Basidiomycota</taxon>
        <taxon>Ustilaginomycotina</taxon>
        <taxon>Ustilaginomycetes</taxon>
        <taxon>Ustilaginales</taxon>
        <taxon>Ustilaginaceae</taxon>
        <taxon>Pseudozyma</taxon>
    </lineage>
</organism>
<dbReference type="AlphaFoldDB" id="R9P711"/>
<dbReference type="HOGENOM" id="CLU_2559285_0_0_1"/>
<keyword evidence="2" id="KW-1185">Reference proteome</keyword>
<name>R9P711_PSEHS</name>
<protein>
    <submittedName>
        <fullName evidence="1">Uncharacterized protein</fullName>
    </submittedName>
</protein>
<evidence type="ECO:0000313" key="2">
    <source>
        <dbReference type="Proteomes" id="UP000014071"/>
    </source>
</evidence>
<reference evidence="2" key="1">
    <citation type="journal article" date="2013" name="Genome Announc.">
        <title>Draft genome sequence of the basidiomycetous yeast-like fungus Pseudozyma hubeiensis SY62, which produces an abundant amount of the biosurfactant mannosylerythritol lipids.</title>
        <authorList>
            <person name="Konishi M."/>
            <person name="Hatada Y."/>
            <person name="Horiuchi J."/>
        </authorList>
    </citation>
    <scope>NUCLEOTIDE SEQUENCE [LARGE SCALE GENOMIC DNA]</scope>
    <source>
        <strain evidence="2">SY62</strain>
    </source>
</reference>
<proteinExistence type="predicted"/>
<sequence length="82" mass="8672">MHSAAFGMVDDGHACISVTLRPDPISDSMCSSIRNRSTSDGRKLICGSDLPDTPALVPPRGHFTPLRTASSAAFLHTVYADA</sequence>
<dbReference type="Proteomes" id="UP000014071">
    <property type="component" value="Unassembled WGS sequence"/>
</dbReference>
<evidence type="ECO:0000313" key="1">
    <source>
        <dbReference type="EMBL" id="GAC97037.1"/>
    </source>
</evidence>
<dbReference type="EMBL" id="DF238808">
    <property type="protein sequence ID" value="GAC97037.1"/>
    <property type="molecule type" value="Genomic_DNA"/>
</dbReference>
<dbReference type="RefSeq" id="XP_012190624.1">
    <property type="nucleotide sequence ID" value="XM_012335234.1"/>
</dbReference>